<organism evidence="3 6">
    <name type="scientific">Aeromicrobium tamlense</name>
    <dbReference type="NCBI Taxonomy" id="375541"/>
    <lineage>
        <taxon>Bacteria</taxon>
        <taxon>Bacillati</taxon>
        <taxon>Actinomycetota</taxon>
        <taxon>Actinomycetes</taxon>
        <taxon>Propionibacteriales</taxon>
        <taxon>Nocardioidaceae</taxon>
        <taxon>Aeromicrobium</taxon>
    </lineage>
</organism>
<name>A0A8I0FYD7_9ACTN</name>
<dbReference type="InterPro" id="IPR000836">
    <property type="entry name" value="PRTase_dom"/>
</dbReference>
<proteinExistence type="predicted"/>
<evidence type="ECO:0000313" key="6">
    <source>
        <dbReference type="Proteomes" id="UP000659061"/>
    </source>
</evidence>
<keyword evidence="3" id="KW-0808">Transferase</keyword>
<sequence>MWSRASPRFADRTDAGRRLVPLVRHLRGPELVVLGLPRGGVPVAFEVARALDAPLDVVVVRKLGFPFHAELAMGAIGEGGSEVLDEALVAFEGTTEQQVREVERREREALDERVRRLRSAREPLDLTGRTALLVDDGIATGATVRVACRAARVRGAIRVVVASPVAPTGVADVLIEADEVVVLHMPLHFAAVGHWYRDFTAVSDREVAALLGLP</sequence>
<dbReference type="Proteomes" id="UP000587211">
    <property type="component" value="Unassembled WGS sequence"/>
</dbReference>
<dbReference type="InterPro" id="IPR029057">
    <property type="entry name" value="PRTase-like"/>
</dbReference>
<dbReference type="EMBL" id="JACWMT010000003">
    <property type="protein sequence ID" value="MBD1271285.1"/>
    <property type="molecule type" value="Genomic_DNA"/>
</dbReference>
<evidence type="ECO:0000313" key="5">
    <source>
        <dbReference type="Proteomes" id="UP000587211"/>
    </source>
</evidence>
<keyword evidence="5" id="KW-1185">Reference proteome</keyword>
<dbReference type="AlphaFoldDB" id="A0A8I0FYD7"/>
<evidence type="ECO:0000313" key="4">
    <source>
        <dbReference type="EMBL" id="NYI37970.1"/>
    </source>
</evidence>
<dbReference type="Gene3D" id="3.40.50.2020">
    <property type="match status" value="1"/>
</dbReference>
<dbReference type="EMBL" id="JACWMT010000002">
    <property type="protein sequence ID" value="MBD1270583.1"/>
    <property type="molecule type" value="Genomic_DNA"/>
</dbReference>
<dbReference type="Proteomes" id="UP000659061">
    <property type="component" value="Unassembled WGS sequence"/>
</dbReference>
<accession>A0A8I0FYD7</accession>
<dbReference type="Gene3D" id="3.30.1310.20">
    <property type="entry name" value="PRTase-like"/>
    <property type="match status" value="1"/>
</dbReference>
<dbReference type="SUPFAM" id="SSF53271">
    <property type="entry name" value="PRTase-like"/>
    <property type="match status" value="1"/>
</dbReference>
<evidence type="ECO:0000259" key="1">
    <source>
        <dbReference type="Pfam" id="PF00156"/>
    </source>
</evidence>
<dbReference type="CDD" id="cd06223">
    <property type="entry name" value="PRTases_typeI"/>
    <property type="match status" value="1"/>
</dbReference>
<protein>
    <submittedName>
        <fullName evidence="4">Phosphoribosyl transferase</fullName>
    </submittedName>
    <submittedName>
        <fullName evidence="3">Phosphoribosyltransferase</fullName>
    </submittedName>
</protein>
<evidence type="ECO:0000313" key="2">
    <source>
        <dbReference type="EMBL" id="MBD1270583.1"/>
    </source>
</evidence>
<keyword evidence="3" id="KW-0328">Glycosyltransferase</keyword>
<reference evidence="3" key="2">
    <citation type="submission" date="2020-09" db="EMBL/GenBank/DDBJ databases">
        <title>Novel species in genus Aeromicrobium.</title>
        <authorList>
            <person name="Zhang G."/>
        </authorList>
    </citation>
    <scope>NUCLEOTIDE SEQUENCE</scope>
    <source>
        <strain evidence="3">SSW1-57</strain>
    </source>
</reference>
<feature type="domain" description="Phosphoribosyltransferase" evidence="1">
    <location>
        <begin position="24"/>
        <end position="163"/>
    </location>
</feature>
<reference evidence="4 5" key="1">
    <citation type="submission" date="2020-07" db="EMBL/GenBank/DDBJ databases">
        <title>Sequencing the genomes of 1000 actinobacteria strains.</title>
        <authorList>
            <person name="Klenk H.-P."/>
        </authorList>
    </citation>
    <scope>NUCLEOTIDE SEQUENCE [LARGE SCALE GENOMIC DNA]</scope>
    <source>
        <strain evidence="4 5">DSM 19087</strain>
    </source>
</reference>
<comment type="caution">
    <text evidence="3">The sequence shown here is derived from an EMBL/GenBank/DDBJ whole genome shotgun (WGS) entry which is preliminary data.</text>
</comment>
<evidence type="ECO:0000313" key="3">
    <source>
        <dbReference type="EMBL" id="MBD1271285.1"/>
    </source>
</evidence>
<gene>
    <name evidence="4" type="ORF">BJ975_001345</name>
    <name evidence="2" type="ORF">IDH50_10100</name>
    <name evidence="3" type="ORF">IDH50_13660</name>
</gene>
<dbReference type="Pfam" id="PF00156">
    <property type="entry name" value="Pribosyltran"/>
    <property type="match status" value="1"/>
</dbReference>
<dbReference type="EMBL" id="JACBZN010000001">
    <property type="protein sequence ID" value="NYI37970.1"/>
    <property type="molecule type" value="Genomic_DNA"/>
</dbReference>
<dbReference type="RefSeq" id="WP_179424424.1">
    <property type="nucleotide sequence ID" value="NZ_BAAAMP010000001.1"/>
</dbReference>
<dbReference type="GO" id="GO:0016757">
    <property type="term" value="F:glycosyltransferase activity"/>
    <property type="evidence" value="ECO:0007669"/>
    <property type="project" value="UniProtKB-KW"/>
</dbReference>